<dbReference type="InterPro" id="IPR008319">
    <property type="entry name" value="GyrI-like_CCH_Lin2189-like"/>
</dbReference>
<dbReference type="PIRSF" id="PIRSF031644">
    <property type="entry name" value="UCP031644"/>
    <property type="match status" value="1"/>
</dbReference>
<evidence type="ECO:0000259" key="1">
    <source>
        <dbReference type="Pfam" id="PF06445"/>
    </source>
</evidence>
<organism evidence="2 3">
    <name type="scientific">Reyranella humidisoli</name>
    <dbReference type="NCBI Taxonomy" id="2849149"/>
    <lineage>
        <taxon>Bacteria</taxon>
        <taxon>Pseudomonadati</taxon>
        <taxon>Pseudomonadota</taxon>
        <taxon>Alphaproteobacteria</taxon>
        <taxon>Hyphomicrobiales</taxon>
        <taxon>Reyranellaceae</taxon>
        <taxon>Reyranella</taxon>
    </lineage>
</organism>
<gene>
    <name evidence="2" type="ORF">KQ910_08965</name>
</gene>
<reference evidence="2 3" key="1">
    <citation type="submission" date="2021-06" db="EMBL/GenBank/DDBJ databases">
        <authorList>
            <person name="Lee D.H."/>
        </authorList>
    </citation>
    <scope>NUCLEOTIDE SEQUENCE [LARGE SCALE GENOMIC DNA]</scope>
    <source>
        <strain evidence="2 3">MMS21-HV4-11</strain>
    </source>
</reference>
<evidence type="ECO:0000313" key="2">
    <source>
        <dbReference type="EMBL" id="MBU8873893.1"/>
    </source>
</evidence>
<dbReference type="Proteomes" id="UP000727907">
    <property type="component" value="Unassembled WGS sequence"/>
</dbReference>
<dbReference type="RefSeq" id="WP_216958475.1">
    <property type="nucleotide sequence ID" value="NZ_JAHOPB010000001.1"/>
</dbReference>
<sequence>MTKIDFRKTLAALYAAPAGRFVEIDVPTLDFVKIDGEGDPNRAPAYRQAIEWLYPVSYAMKFAAKAIGKDYVVPPLEGLWWADDPADFVARRKERWRWTMMIMVPDFIELSFFDAAVEKAGRKLGDTPSSLRFETLTEGRALQTLHVGSYDDEGPTLARLHDEIMPAQGLTFAGPHHEIYLSDPRKTAASKLKTILRQPVRCRGPSLLSERPHPEERTQ</sequence>
<name>A0ABS6IH16_9HYPH</name>
<dbReference type="EMBL" id="JAHOPB010000001">
    <property type="protein sequence ID" value="MBU8873893.1"/>
    <property type="molecule type" value="Genomic_DNA"/>
</dbReference>
<protein>
    <submittedName>
        <fullName evidence="2">GyrI-like domain-containing protein</fullName>
    </submittedName>
</protein>
<comment type="caution">
    <text evidence="2">The sequence shown here is derived from an EMBL/GenBank/DDBJ whole genome shotgun (WGS) entry which is preliminary data.</text>
</comment>
<keyword evidence="3" id="KW-1185">Reference proteome</keyword>
<dbReference type="InterPro" id="IPR029442">
    <property type="entry name" value="GyrI-like"/>
</dbReference>
<dbReference type="Pfam" id="PF06445">
    <property type="entry name" value="GyrI-like"/>
    <property type="match status" value="1"/>
</dbReference>
<feature type="domain" description="GyrI-like small molecule binding" evidence="1">
    <location>
        <begin position="25"/>
        <end position="200"/>
    </location>
</feature>
<evidence type="ECO:0000313" key="3">
    <source>
        <dbReference type="Proteomes" id="UP000727907"/>
    </source>
</evidence>
<accession>A0ABS6IH16</accession>
<proteinExistence type="predicted"/>